<sequence length="71" mass="8170">MAQRQSKVSKFSSNISFNNQSAPDTHNFRTGPSEPTEHQPNPLQIAFLEYQIAELKLQHSFVIRENNNLRS</sequence>
<feature type="non-terminal residue" evidence="2">
    <location>
        <position position="71"/>
    </location>
</feature>
<keyword evidence="3" id="KW-1185">Reference proteome</keyword>
<dbReference type="OrthoDB" id="2384532at2759"/>
<evidence type="ECO:0000313" key="2">
    <source>
        <dbReference type="EMBL" id="CAG8795958.1"/>
    </source>
</evidence>
<organism evidence="2 3">
    <name type="scientific">Dentiscutata erythropus</name>
    <dbReference type="NCBI Taxonomy" id="1348616"/>
    <lineage>
        <taxon>Eukaryota</taxon>
        <taxon>Fungi</taxon>
        <taxon>Fungi incertae sedis</taxon>
        <taxon>Mucoromycota</taxon>
        <taxon>Glomeromycotina</taxon>
        <taxon>Glomeromycetes</taxon>
        <taxon>Diversisporales</taxon>
        <taxon>Gigasporaceae</taxon>
        <taxon>Dentiscutata</taxon>
    </lineage>
</organism>
<name>A0A9N9JT39_9GLOM</name>
<reference evidence="2" key="1">
    <citation type="submission" date="2021-06" db="EMBL/GenBank/DDBJ databases">
        <authorList>
            <person name="Kallberg Y."/>
            <person name="Tangrot J."/>
            <person name="Rosling A."/>
        </authorList>
    </citation>
    <scope>NUCLEOTIDE SEQUENCE</scope>
    <source>
        <strain evidence="2">MA453B</strain>
    </source>
</reference>
<evidence type="ECO:0000256" key="1">
    <source>
        <dbReference type="SAM" id="MobiDB-lite"/>
    </source>
</evidence>
<feature type="region of interest" description="Disordered" evidence="1">
    <location>
        <begin position="1"/>
        <end position="42"/>
    </location>
</feature>
<gene>
    <name evidence="2" type="ORF">DERYTH_LOCUS22386</name>
</gene>
<dbReference type="EMBL" id="CAJVPY010030925">
    <property type="protein sequence ID" value="CAG8795958.1"/>
    <property type="molecule type" value="Genomic_DNA"/>
</dbReference>
<dbReference type="AlphaFoldDB" id="A0A9N9JT39"/>
<protein>
    <submittedName>
        <fullName evidence="2">25620_t:CDS:1</fullName>
    </submittedName>
</protein>
<feature type="compositionally biased region" description="Polar residues" evidence="1">
    <location>
        <begin position="1"/>
        <end position="30"/>
    </location>
</feature>
<comment type="caution">
    <text evidence="2">The sequence shown here is derived from an EMBL/GenBank/DDBJ whole genome shotgun (WGS) entry which is preliminary data.</text>
</comment>
<proteinExistence type="predicted"/>
<dbReference type="Proteomes" id="UP000789405">
    <property type="component" value="Unassembled WGS sequence"/>
</dbReference>
<evidence type="ECO:0000313" key="3">
    <source>
        <dbReference type="Proteomes" id="UP000789405"/>
    </source>
</evidence>
<accession>A0A9N9JT39</accession>